<protein>
    <submittedName>
        <fullName evidence="2">Uncharacterized protein</fullName>
    </submittedName>
</protein>
<organism evidence="2">
    <name type="scientific">Rhizophora mucronata</name>
    <name type="common">Asiatic mangrove</name>
    <dbReference type="NCBI Taxonomy" id="61149"/>
    <lineage>
        <taxon>Eukaryota</taxon>
        <taxon>Viridiplantae</taxon>
        <taxon>Streptophyta</taxon>
        <taxon>Embryophyta</taxon>
        <taxon>Tracheophyta</taxon>
        <taxon>Spermatophyta</taxon>
        <taxon>Magnoliopsida</taxon>
        <taxon>eudicotyledons</taxon>
        <taxon>Gunneridae</taxon>
        <taxon>Pentapetalae</taxon>
        <taxon>rosids</taxon>
        <taxon>fabids</taxon>
        <taxon>Malpighiales</taxon>
        <taxon>Rhizophoraceae</taxon>
        <taxon>Rhizophora</taxon>
    </lineage>
</organism>
<name>A0A2P2N405_RHIMU</name>
<evidence type="ECO:0000313" key="2">
    <source>
        <dbReference type="EMBL" id="MBX37220.1"/>
    </source>
</evidence>
<evidence type="ECO:0000256" key="1">
    <source>
        <dbReference type="SAM" id="MobiDB-lite"/>
    </source>
</evidence>
<sequence>MRYALQSQPLVISQSHTPCLR</sequence>
<proteinExistence type="predicted"/>
<accession>A0A2P2N405</accession>
<dbReference type="AlphaFoldDB" id="A0A2P2N405"/>
<dbReference type="EMBL" id="GGEC01056736">
    <property type="protein sequence ID" value="MBX37220.1"/>
    <property type="molecule type" value="Transcribed_RNA"/>
</dbReference>
<feature type="region of interest" description="Disordered" evidence="1">
    <location>
        <begin position="1"/>
        <end position="21"/>
    </location>
</feature>
<reference evidence="2" key="1">
    <citation type="submission" date="2018-02" db="EMBL/GenBank/DDBJ databases">
        <title>Rhizophora mucronata_Transcriptome.</title>
        <authorList>
            <person name="Meera S.P."/>
            <person name="Sreeshan A."/>
            <person name="Augustine A."/>
        </authorList>
    </citation>
    <scope>NUCLEOTIDE SEQUENCE</scope>
    <source>
        <tissue evidence="2">Leaf</tissue>
    </source>
</reference>